<protein>
    <submittedName>
        <fullName evidence="2">Homeobox domain-containing protein</fullName>
    </submittedName>
</protein>
<evidence type="ECO:0000313" key="1">
    <source>
        <dbReference type="Proteomes" id="UP000095286"/>
    </source>
</evidence>
<dbReference type="WBParaSite" id="RSKR_0001068600.1">
    <property type="protein sequence ID" value="RSKR_0001068600.1"/>
    <property type="gene ID" value="RSKR_0001068600"/>
</dbReference>
<accession>A0AC35UEK3</accession>
<sequence length="340" mass="37939">MISAFTMALNVANSQPNQDGVNDNKLINSHKIEPIDGIYATSNTSTSTWPDHLPLLGGYNHGGAFNLDGTQTNGAGYNMYDHGNQFMNNANYFHSNQGYSFPMFNNVTNNVMDPLFGSSSTSVSTVNADLVKKESKELKEEEESDMIDENEEENEDSVDDGTEDGKKKKRKRRVLFTKNQTYELERKFNSTRYLNALEREELARIIKLTPTQVKIWFQNRRYKTKKAENEKKINNNSILSSSVVNNANTIAAAASIASNSGFGSRRMPTMGMMNGPKPSDFGIHHPMSSLNFSGISPQTTNATNYLPQTGPGNMVQYTNNNAAAAAAQFNPHYYMQNTFW</sequence>
<proteinExistence type="predicted"/>
<dbReference type="Proteomes" id="UP000095286">
    <property type="component" value="Unplaced"/>
</dbReference>
<reference evidence="2" key="1">
    <citation type="submission" date="2016-11" db="UniProtKB">
        <authorList>
            <consortium name="WormBaseParasite"/>
        </authorList>
    </citation>
    <scope>IDENTIFICATION</scope>
    <source>
        <strain evidence="2">KR3021</strain>
    </source>
</reference>
<organism evidence="1 2">
    <name type="scientific">Rhabditophanes sp. KR3021</name>
    <dbReference type="NCBI Taxonomy" id="114890"/>
    <lineage>
        <taxon>Eukaryota</taxon>
        <taxon>Metazoa</taxon>
        <taxon>Ecdysozoa</taxon>
        <taxon>Nematoda</taxon>
        <taxon>Chromadorea</taxon>
        <taxon>Rhabditida</taxon>
        <taxon>Tylenchina</taxon>
        <taxon>Panagrolaimomorpha</taxon>
        <taxon>Strongyloidoidea</taxon>
        <taxon>Alloionematidae</taxon>
        <taxon>Rhabditophanes</taxon>
    </lineage>
</organism>
<name>A0AC35UEK3_9BILA</name>
<evidence type="ECO:0000313" key="2">
    <source>
        <dbReference type="WBParaSite" id="RSKR_0001068600.1"/>
    </source>
</evidence>